<reference evidence="3" key="1">
    <citation type="submission" date="2016-11" db="EMBL/GenBank/DDBJ databases">
        <authorList>
            <person name="Varghese N."/>
            <person name="Submissions S."/>
        </authorList>
    </citation>
    <scope>NUCLEOTIDE SEQUENCE [LARGE SCALE GENOMIC DNA]</scope>
    <source>
        <strain evidence="3">DSM 15518</strain>
    </source>
</reference>
<feature type="transmembrane region" description="Helical" evidence="1">
    <location>
        <begin position="229"/>
        <end position="247"/>
    </location>
</feature>
<sequence>MIKDVLDIILISAENSFLQVGVFVGAVLLIFGYINYKNSGEFVRKIENSKKIQPILGALLGLTPGCGGAIFIMPLFVKGKVSFGTIIATLIATMGDSAFVIISTLPLHYIIVSVISFIVAILTGYIVDYYKVGDKLLNNMKKLSKDELKKINDSANHMYEYIHIGHEEGDEIDIALHHKAKGHQDLETIGYKITHKGFLIYWGFVFIGLILGIMLLFQMDINNLMIPNLGEIIGIGGTFVSIIMMIMSNKFLQDDTHEEAELKSMSLKETLIHNAQETAFVSTWVYVAYLIYEISIFIIGSGNYSVGEAMLTSLMISKGLFAVLVGALIGLIPGCGPQVIFVTLFTKGMVPFAALLANAISQDGDALFPLLAIDRKSSLWATVITTIPAIIIGLIVYFVEIKIGAF</sequence>
<dbReference type="Pfam" id="PF11449">
    <property type="entry name" value="ArsP_2"/>
    <property type="match status" value="1"/>
</dbReference>
<dbReference type="RefSeq" id="WP_072887598.1">
    <property type="nucleotide sequence ID" value="NZ_FRAE01000014.1"/>
</dbReference>
<feature type="transmembrane region" description="Helical" evidence="1">
    <location>
        <begin position="109"/>
        <end position="127"/>
    </location>
</feature>
<feature type="transmembrane region" description="Helical" evidence="1">
    <location>
        <begin position="378"/>
        <end position="399"/>
    </location>
</feature>
<dbReference type="EMBL" id="FRAE01000014">
    <property type="protein sequence ID" value="SHJ79881.1"/>
    <property type="molecule type" value="Genomic_DNA"/>
</dbReference>
<evidence type="ECO:0000313" key="3">
    <source>
        <dbReference type="Proteomes" id="UP000242497"/>
    </source>
</evidence>
<dbReference type="NCBIfam" id="NF037962">
    <property type="entry name" value="arsenic_eff"/>
    <property type="match status" value="1"/>
</dbReference>
<keyword evidence="1" id="KW-1133">Transmembrane helix</keyword>
<dbReference type="STRING" id="1123349.SAMN02744037_00858"/>
<proteinExistence type="predicted"/>
<evidence type="ECO:0000313" key="2">
    <source>
        <dbReference type="EMBL" id="SHJ79881.1"/>
    </source>
</evidence>
<accession>A0A1M6M8U3</accession>
<feature type="transmembrane region" description="Helical" evidence="1">
    <location>
        <begin position="55"/>
        <end position="77"/>
    </location>
</feature>
<keyword evidence="3" id="KW-1185">Reference proteome</keyword>
<dbReference type="AlphaFoldDB" id="A0A1M6M8U3"/>
<keyword evidence="1" id="KW-0472">Membrane</keyword>
<feature type="transmembrane region" description="Helical" evidence="1">
    <location>
        <begin position="279"/>
        <end position="299"/>
    </location>
</feature>
<protein>
    <submittedName>
        <fullName evidence="2">Putative, 10TM heavy-metal exporter</fullName>
    </submittedName>
</protein>
<feature type="transmembrane region" description="Helical" evidence="1">
    <location>
        <begin position="311"/>
        <end position="332"/>
    </location>
</feature>
<evidence type="ECO:0000256" key="1">
    <source>
        <dbReference type="SAM" id="Phobius"/>
    </source>
</evidence>
<name>A0A1M6M8U3_9FIRM</name>
<keyword evidence="1" id="KW-0812">Transmembrane</keyword>
<organism evidence="2 3">
    <name type="scientific">Tepidibacter formicigenes DSM 15518</name>
    <dbReference type="NCBI Taxonomy" id="1123349"/>
    <lineage>
        <taxon>Bacteria</taxon>
        <taxon>Bacillati</taxon>
        <taxon>Bacillota</taxon>
        <taxon>Clostridia</taxon>
        <taxon>Peptostreptococcales</taxon>
        <taxon>Peptostreptococcaceae</taxon>
        <taxon>Tepidibacter</taxon>
    </lineage>
</organism>
<dbReference type="InterPro" id="IPR021552">
    <property type="entry name" value="ArsP_2"/>
</dbReference>
<feature type="transmembrane region" description="Helical" evidence="1">
    <location>
        <begin position="83"/>
        <end position="102"/>
    </location>
</feature>
<dbReference type="OrthoDB" id="9783550at2"/>
<dbReference type="Proteomes" id="UP000242497">
    <property type="component" value="Unassembled WGS sequence"/>
</dbReference>
<gene>
    <name evidence="2" type="ORF">SAMN02744037_00858</name>
</gene>
<feature type="transmembrane region" description="Helical" evidence="1">
    <location>
        <begin position="199"/>
        <end position="217"/>
    </location>
</feature>
<feature type="transmembrane region" description="Helical" evidence="1">
    <location>
        <begin position="16"/>
        <end position="34"/>
    </location>
</feature>